<dbReference type="GO" id="GO:0005737">
    <property type="term" value="C:cytoplasm"/>
    <property type="evidence" value="ECO:0007669"/>
    <property type="project" value="TreeGrafter"/>
</dbReference>
<dbReference type="SUPFAM" id="SSF144217">
    <property type="entry name" value="CSL zinc finger"/>
    <property type="match status" value="1"/>
</dbReference>
<keyword evidence="4 12" id="KW-0863">Zinc-finger</keyword>
<feature type="domain" description="J" evidence="13">
    <location>
        <begin position="18"/>
        <end position="88"/>
    </location>
</feature>
<evidence type="ECO:0000259" key="13">
    <source>
        <dbReference type="PROSITE" id="PS50076"/>
    </source>
</evidence>
<dbReference type="PANTHER" id="PTHR14732:SF0">
    <property type="entry name" value="RNA POLYMERASE II SUBUNIT B1 CTD PHOSPHATASE RPAP2-RELATED"/>
    <property type="match status" value="1"/>
</dbReference>
<evidence type="ECO:0000256" key="5">
    <source>
        <dbReference type="ARBA" id="ARBA00022801"/>
    </source>
</evidence>
<comment type="subcellular location">
    <subcellularLocation>
        <location evidence="1 12">Nucleus</location>
    </subcellularLocation>
</comment>
<dbReference type="InterPro" id="IPR036671">
    <property type="entry name" value="DPH_MB_sf"/>
</dbReference>
<proteinExistence type="inferred from homology"/>
<dbReference type="InterPro" id="IPR039693">
    <property type="entry name" value="Rtr1/RPAP2"/>
</dbReference>
<comment type="catalytic activity">
    <reaction evidence="10 12">
        <text>O-phospho-L-threonyl-[protein] + H2O = L-threonyl-[protein] + phosphate</text>
        <dbReference type="Rhea" id="RHEA:47004"/>
        <dbReference type="Rhea" id="RHEA-COMP:11060"/>
        <dbReference type="Rhea" id="RHEA-COMP:11605"/>
        <dbReference type="ChEBI" id="CHEBI:15377"/>
        <dbReference type="ChEBI" id="CHEBI:30013"/>
        <dbReference type="ChEBI" id="CHEBI:43474"/>
        <dbReference type="ChEBI" id="CHEBI:61977"/>
        <dbReference type="EC" id="3.1.3.16"/>
    </reaction>
</comment>
<dbReference type="InterPro" id="IPR001623">
    <property type="entry name" value="DnaJ_domain"/>
</dbReference>
<evidence type="ECO:0000256" key="1">
    <source>
        <dbReference type="ARBA" id="ARBA00004123"/>
    </source>
</evidence>
<dbReference type="Pfam" id="PF00226">
    <property type="entry name" value="DnaJ"/>
    <property type="match status" value="1"/>
</dbReference>
<dbReference type="Gene3D" id="3.10.660.10">
    <property type="entry name" value="DPH Zinc finger"/>
    <property type="match status" value="1"/>
</dbReference>
<name>A0A3S5C4N0_9PLAT</name>
<dbReference type="GO" id="GO:0008270">
    <property type="term" value="F:zinc ion binding"/>
    <property type="evidence" value="ECO:0007669"/>
    <property type="project" value="UniProtKB-KW"/>
</dbReference>
<dbReference type="Gene3D" id="1.10.287.110">
    <property type="entry name" value="DnaJ domain"/>
    <property type="match status" value="1"/>
</dbReference>
<dbReference type="Pfam" id="PF04181">
    <property type="entry name" value="RPAP2_Rtr1"/>
    <property type="match status" value="1"/>
</dbReference>
<evidence type="ECO:0000313" key="15">
    <source>
        <dbReference type="EMBL" id="VEL35161.1"/>
    </source>
</evidence>
<evidence type="ECO:0000256" key="12">
    <source>
        <dbReference type="RuleBase" id="RU367080"/>
    </source>
</evidence>
<comment type="similarity">
    <text evidence="2 11 12">Belongs to the RPAP2 family.</text>
</comment>
<evidence type="ECO:0000256" key="10">
    <source>
        <dbReference type="ARBA" id="ARBA00048336"/>
    </source>
</evidence>
<protein>
    <recommendedName>
        <fullName evidence="12">RNA polymerase II subunit B1 CTD phosphatase RPAP2 homolog</fullName>
        <ecNumber evidence="12">3.1.3.16</ecNumber>
    </recommendedName>
</protein>
<gene>
    <name evidence="15" type="ORF">PXEA_LOCUS28601</name>
</gene>
<sequence length="664" mass="75420">SHLLQAGSHSPGSSRFIDFYSLLGCSPTASQKKLKSALRAARLTLHPDKNIELEEKEQEERRQQYTWLEQAWRVLGDPVSRRQYDCRRLQDILMLESSGCPVQGYLHFTDFIRYSDNLDHSDNGSDCKLEAKYDSGTELHSHPTQFDLFITPCRCGGFYTIDEVAFTCRAKFAKCSDCSLAEITCVEDMSKSHLKQVTFSEGVVDNEKKDCTSLPNLSSQPLPFQILPEDRKSTRKFQAFCLRQAVYIVDCLGNYNPTLDELALALHWLDQDHFDDVAVERNAYKRCGYVLCDRPRGEEIRQQYRIVSRDRRVYEVGDRKRFCSDWCYQASEYLRRQISSDPVWCRNYLPKTTAECRANLRLLSKSAKGKPGRALLDGMSYLRCSDGLLQHDNPEPEVSEPNDVLTGNDEFTGYTPSLTAEQPSDAELALKNNPASAISSSHDSEPFYDKYLWGTKVVPPSRNMIFEDKRKANKKTDLILLTSRLTLNDAKELFPSQSSGPYMHPSKAPTYESQAQDLSWEPETELKNFSPSLCLVFRRLLDWLTPEAAIFLGLTIEVSPKGMEQKQAKDKLEEGEVSSCNCYDDAIGQNDTPCYPNPEETRRHQMMVSFLRAKAYAEVNPGQIAEGAADANSDSLADLSFPLVHSISQKRIRQEILLDSIYTG</sequence>
<dbReference type="PROSITE" id="PS50076">
    <property type="entry name" value="DNAJ_2"/>
    <property type="match status" value="1"/>
</dbReference>
<comment type="catalytic activity">
    <reaction evidence="9 12">
        <text>O-phospho-L-seryl-[protein] + H2O = L-seryl-[protein] + phosphate</text>
        <dbReference type="Rhea" id="RHEA:20629"/>
        <dbReference type="Rhea" id="RHEA-COMP:9863"/>
        <dbReference type="Rhea" id="RHEA-COMP:11604"/>
        <dbReference type="ChEBI" id="CHEBI:15377"/>
        <dbReference type="ChEBI" id="CHEBI:29999"/>
        <dbReference type="ChEBI" id="CHEBI:43474"/>
        <dbReference type="ChEBI" id="CHEBI:83421"/>
        <dbReference type="EC" id="3.1.3.16"/>
    </reaction>
</comment>
<feature type="domain" description="RTR1-type" evidence="14">
    <location>
        <begin position="264"/>
        <end position="347"/>
    </location>
</feature>
<evidence type="ECO:0000256" key="2">
    <source>
        <dbReference type="ARBA" id="ARBA00005676"/>
    </source>
</evidence>
<evidence type="ECO:0000259" key="14">
    <source>
        <dbReference type="PROSITE" id="PS51479"/>
    </source>
</evidence>
<dbReference type="Proteomes" id="UP000784294">
    <property type="component" value="Unassembled WGS sequence"/>
</dbReference>
<dbReference type="InterPro" id="IPR036869">
    <property type="entry name" value="J_dom_sf"/>
</dbReference>
<dbReference type="EC" id="3.1.3.16" evidence="12"/>
<dbReference type="OrthoDB" id="2590500at2759"/>
<keyword evidence="6 12" id="KW-0862">Zinc</keyword>
<dbReference type="GO" id="GO:0005634">
    <property type="term" value="C:nucleus"/>
    <property type="evidence" value="ECO:0007669"/>
    <property type="project" value="UniProtKB-SubCell"/>
</dbReference>
<keyword evidence="5 12" id="KW-0378">Hydrolase</keyword>
<evidence type="ECO:0000256" key="9">
    <source>
        <dbReference type="ARBA" id="ARBA00047761"/>
    </source>
</evidence>
<comment type="caution">
    <text evidence="15">The sequence shown here is derived from an EMBL/GenBank/DDBJ whole genome shotgun (WGS) entry which is preliminary data.</text>
</comment>
<evidence type="ECO:0000256" key="11">
    <source>
        <dbReference type="PROSITE-ProRule" id="PRU00812"/>
    </source>
</evidence>
<feature type="non-terminal residue" evidence="15">
    <location>
        <position position="1"/>
    </location>
</feature>
<dbReference type="CDD" id="cd06257">
    <property type="entry name" value="DnaJ"/>
    <property type="match status" value="1"/>
</dbReference>
<keyword evidence="7 12" id="KW-0904">Protein phosphatase</keyword>
<organism evidence="15 16">
    <name type="scientific">Protopolystoma xenopodis</name>
    <dbReference type="NCBI Taxonomy" id="117903"/>
    <lineage>
        <taxon>Eukaryota</taxon>
        <taxon>Metazoa</taxon>
        <taxon>Spiralia</taxon>
        <taxon>Lophotrochozoa</taxon>
        <taxon>Platyhelminthes</taxon>
        <taxon>Monogenea</taxon>
        <taxon>Polyopisthocotylea</taxon>
        <taxon>Polystomatidea</taxon>
        <taxon>Polystomatidae</taxon>
        <taxon>Protopolystoma</taxon>
    </lineage>
</organism>
<dbReference type="InterPro" id="IPR038534">
    <property type="entry name" value="Rtr1/RPAP2_sf"/>
</dbReference>
<evidence type="ECO:0000256" key="6">
    <source>
        <dbReference type="ARBA" id="ARBA00022833"/>
    </source>
</evidence>
<dbReference type="GO" id="GO:0008420">
    <property type="term" value="F:RNA polymerase II CTD heptapeptide repeat phosphatase activity"/>
    <property type="evidence" value="ECO:0007669"/>
    <property type="project" value="UniProtKB-UniRule"/>
</dbReference>
<keyword evidence="3 12" id="KW-0479">Metal-binding</keyword>
<dbReference type="PANTHER" id="PTHR14732">
    <property type="entry name" value="RNA POLYMERASE II SUBUNIT B1 CTD PHOSPHATASE RPAP2-RELATED"/>
    <property type="match status" value="1"/>
</dbReference>
<evidence type="ECO:0000256" key="4">
    <source>
        <dbReference type="ARBA" id="ARBA00022771"/>
    </source>
</evidence>
<dbReference type="InterPro" id="IPR007308">
    <property type="entry name" value="Rtr1/RPAP2_dom"/>
</dbReference>
<dbReference type="SUPFAM" id="SSF46565">
    <property type="entry name" value="Chaperone J-domain"/>
    <property type="match status" value="1"/>
</dbReference>
<reference evidence="15" key="1">
    <citation type="submission" date="2018-11" db="EMBL/GenBank/DDBJ databases">
        <authorList>
            <consortium name="Pathogen Informatics"/>
        </authorList>
    </citation>
    <scope>NUCLEOTIDE SEQUENCE</scope>
</reference>
<dbReference type="Gene3D" id="1.25.40.820">
    <property type="match status" value="1"/>
</dbReference>
<dbReference type="SMART" id="SM00271">
    <property type="entry name" value="DnaJ"/>
    <property type="match status" value="1"/>
</dbReference>
<dbReference type="GO" id="GO:0043175">
    <property type="term" value="F:RNA polymerase core enzyme binding"/>
    <property type="evidence" value="ECO:0007669"/>
    <property type="project" value="UniProtKB-UniRule"/>
</dbReference>
<evidence type="ECO:0000313" key="16">
    <source>
        <dbReference type="Proteomes" id="UP000784294"/>
    </source>
</evidence>
<dbReference type="AlphaFoldDB" id="A0A3S5C4N0"/>
<dbReference type="EMBL" id="CAAALY010249207">
    <property type="protein sequence ID" value="VEL35161.1"/>
    <property type="molecule type" value="Genomic_DNA"/>
</dbReference>
<accession>A0A3S5C4N0</accession>
<keyword evidence="16" id="KW-1185">Reference proteome</keyword>
<evidence type="ECO:0000256" key="3">
    <source>
        <dbReference type="ARBA" id="ARBA00022723"/>
    </source>
</evidence>
<dbReference type="PROSITE" id="PS51479">
    <property type="entry name" value="ZF_RTR1"/>
    <property type="match status" value="1"/>
</dbReference>
<keyword evidence="8 12" id="KW-0539">Nucleus</keyword>
<comment type="function">
    <text evidence="12">Putative RNA polymerase II subunit B1 C-terminal domain (CTD) phosphatase involved in RNA polymerase II transcription regulation.</text>
</comment>
<evidence type="ECO:0000256" key="7">
    <source>
        <dbReference type="ARBA" id="ARBA00022912"/>
    </source>
</evidence>
<evidence type="ECO:0000256" key="8">
    <source>
        <dbReference type="ARBA" id="ARBA00023242"/>
    </source>
</evidence>